<protein>
    <submittedName>
        <fullName evidence="2">Uncharacterized protein</fullName>
    </submittedName>
</protein>
<keyword evidence="3" id="KW-1185">Reference proteome</keyword>
<feature type="compositionally biased region" description="Pro residues" evidence="1">
    <location>
        <begin position="190"/>
        <end position="205"/>
    </location>
</feature>
<feature type="region of interest" description="Disordered" evidence="1">
    <location>
        <begin position="527"/>
        <end position="556"/>
    </location>
</feature>
<feature type="region of interest" description="Disordered" evidence="1">
    <location>
        <begin position="181"/>
        <end position="205"/>
    </location>
</feature>
<dbReference type="Proteomes" id="UP000274822">
    <property type="component" value="Unassembled WGS sequence"/>
</dbReference>
<evidence type="ECO:0000313" key="2">
    <source>
        <dbReference type="EMBL" id="RUS19142.1"/>
    </source>
</evidence>
<accession>A0A433PNV2</accession>
<evidence type="ECO:0000256" key="1">
    <source>
        <dbReference type="SAM" id="MobiDB-lite"/>
    </source>
</evidence>
<reference evidence="2 3" key="1">
    <citation type="journal article" date="2018" name="New Phytol.">
        <title>Phylogenomics of Endogonaceae and evolution of mycorrhizas within Mucoromycota.</title>
        <authorList>
            <person name="Chang Y."/>
            <person name="Desiro A."/>
            <person name="Na H."/>
            <person name="Sandor L."/>
            <person name="Lipzen A."/>
            <person name="Clum A."/>
            <person name="Barry K."/>
            <person name="Grigoriev I.V."/>
            <person name="Martin F.M."/>
            <person name="Stajich J.E."/>
            <person name="Smith M.E."/>
            <person name="Bonito G."/>
            <person name="Spatafora J.W."/>
        </authorList>
    </citation>
    <scope>NUCLEOTIDE SEQUENCE [LARGE SCALE GENOMIC DNA]</scope>
    <source>
        <strain evidence="2 3">AD002</strain>
    </source>
</reference>
<dbReference type="EMBL" id="RBNJ01021821">
    <property type="protein sequence ID" value="RUS19142.1"/>
    <property type="molecule type" value="Genomic_DNA"/>
</dbReference>
<name>A0A433PNV2_9FUNG</name>
<comment type="caution">
    <text evidence="2">The sequence shown here is derived from an EMBL/GenBank/DDBJ whole genome shotgun (WGS) entry which is preliminary data.</text>
</comment>
<feature type="compositionally biased region" description="Basic and acidic residues" evidence="1">
    <location>
        <begin position="528"/>
        <end position="540"/>
    </location>
</feature>
<gene>
    <name evidence="2" type="ORF">BC938DRAFT_475807</name>
</gene>
<organism evidence="2 3">
    <name type="scientific">Jimgerdemannia flammicorona</name>
    <dbReference type="NCBI Taxonomy" id="994334"/>
    <lineage>
        <taxon>Eukaryota</taxon>
        <taxon>Fungi</taxon>
        <taxon>Fungi incertae sedis</taxon>
        <taxon>Mucoromycota</taxon>
        <taxon>Mucoromycotina</taxon>
        <taxon>Endogonomycetes</taxon>
        <taxon>Endogonales</taxon>
        <taxon>Endogonaceae</taxon>
        <taxon>Jimgerdemannia</taxon>
    </lineage>
</organism>
<evidence type="ECO:0000313" key="3">
    <source>
        <dbReference type="Proteomes" id="UP000274822"/>
    </source>
</evidence>
<sequence length="603" mass="68336">MHTRTFKIHKDMLYQVFNSGRKQLAEYETRFQVTIRISNSDPYKTLVIQGNTVESVTGAKVALRDRRSSMMPWYMVARYDDEVAVSSEVAAWLADEMGGDENVVEKLEYVSLENPCAQKKGGMETTTIDKWYPSLYVTFREHFNVSVSVVDRYPATVYIRGNGKEKLRDARSALISLTSNKQQEIDEHQLPPPEPAFDPPVSDPPHPTLSDITPQNQLHALKDFPKGFFILDRNLTGDHQTSSDLLEFTTSRNVFFHYHDIFLFKAVHLHSSSQATTPTISTSTISWSAPALRPPTTSTPTSVIPRPFTKPPWKQFCRASETPSCLATVSALMHTLTLQRGAHFSLRITLGTQYFTRISASASGEMTLADWCCQRLSRDVGQSAFLTHVEEPNLVVLEDFLFLEGFTWARQEAGRKMLKIAYKTEGKARVAFLQWSRREARWRPHKLRMQKHPIMITTFVQADPYAASYRLVVLRTAAPLRDDADPEFTEYLNECQGLPAMDERRDRMRFLPKGSVGIEWEQQLRGFHHPDTADPPEQRLGRHHQRHAPRVGEAQVRAARGGKRLGGSGGGGAGCSRNGRVRKEGRICGWGRRLRVCLTDGIM</sequence>
<proteinExistence type="predicted"/>
<dbReference type="AlphaFoldDB" id="A0A433PNV2"/>